<organism evidence="1 2">
    <name type="scientific">Nocardia vinacea</name>
    <dbReference type="NCBI Taxonomy" id="96468"/>
    <lineage>
        <taxon>Bacteria</taxon>
        <taxon>Bacillati</taxon>
        <taxon>Actinomycetota</taxon>
        <taxon>Actinomycetes</taxon>
        <taxon>Mycobacteriales</taxon>
        <taxon>Nocardiaceae</taxon>
        <taxon>Nocardia</taxon>
    </lineage>
</organism>
<reference evidence="1" key="1">
    <citation type="submission" date="2022-10" db="EMBL/GenBank/DDBJ databases">
        <title>The complete genomes of actinobacterial strains from the NBC collection.</title>
        <authorList>
            <person name="Joergensen T.S."/>
            <person name="Alvarez Arevalo M."/>
            <person name="Sterndorff E.B."/>
            <person name="Faurdal D."/>
            <person name="Vuksanovic O."/>
            <person name="Mourched A.-S."/>
            <person name="Charusanti P."/>
            <person name="Shaw S."/>
            <person name="Blin K."/>
            <person name="Weber T."/>
        </authorList>
    </citation>
    <scope>NUCLEOTIDE SEQUENCE</scope>
    <source>
        <strain evidence="1">NBC_01482</strain>
    </source>
</reference>
<dbReference type="RefSeq" id="WP_327097491.1">
    <property type="nucleotide sequence ID" value="NZ_CP109149.1"/>
</dbReference>
<evidence type="ECO:0008006" key="3">
    <source>
        <dbReference type="Google" id="ProtNLM"/>
    </source>
</evidence>
<protein>
    <recommendedName>
        <fullName evidence="3">Tetracyclin repressor-like C-terminal domain-containing protein</fullName>
    </recommendedName>
</protein>
<name>A0ABZ1YQA8_9NOCA</name>
<dbReference type="EMBL" id="CP109441">
    <property type="protein sequence ID" value="WUV44136.1"/>
    <property type="molecule type" value="Genomic_DNA"/>
</dbReference>
<proteinExistence type="predicted"/>
<evidence type="ECO:0000313" key="1">
    <source>
        <dbReference type="EMBL" id="WUV44136.1"/>
    </source>
</evidence>
<dbReference type="Proteomes" id="UP001432062">
    <property type="component" value="Chromosome"/>
</dbReference>
<keyword evidence="2" id="KW-1185">Reference proteome</keyword>
<evidence type="ECO:0000313" key="2">
    <source>
        <dbReference type="Proteomes" id="UP001432062"/>
    </source>
</evidence>
<sequence>MRVLGGFATMVGTPKLSRAPADEQLADAVLEQGIRKTLALLGPALRG</sequence>
<accession>A0ABZ1YQA8</accession>
<gene>
    <name evidence="1" type="ORF">OG563_33890</name>
</gene>